<dbReference type="InterPro" id="IPR011701">
    <property type="entry name" value="MFS"/>
</dbReference>
<keyword evidence="2" id="KW-0813">Transport</keyword>
<dbReference type="AlphaFoldDB" id="A0A2V2YH16"/>
<dbReference type="PRINTS" id="PR01035">
    <property type="entry name" value="TCRTETA"/>
</dbReference>
<feature type="transmembrane region" description="Helical" evidence="7">
    <location>
        <begin position="129"/>
        <end position="154"/>
    </location>
</feature>
<sequence>MGSRFALLRLRRNLVNILLGIKKLFPSLDLSSLRKLPRDAISFLAASFANSVGMAIMWPLTTFYVHNVLGQSYGDAGMVVFFQSLFSVFGQLVGGQLYYRVGPKNMIAGSFVIASLLLLLIAATDSWPLYIVCLSLFGFANGVAMPAMNAYVGFRWKEHRRELYNVMYVCNNFGVSVGAAVGGLVAAVSFSLTYALTGGTLLLFAIFLFVFIRGAGRADSAENESTAAASTATLADKHTYNRRALLRNVNLYLYLSLGSMFYWITFQQWSTGVAPYMEENGLGMDLYSLLWTVNGIVIVIGQPITSWLKRRRLGNTISKQMLVSSLFTLLGCLFIFAFHAHYVYLVIGMILATFGEMLLLPAILTYLSERTGANAPFYMGLNGGLSNVGRMLGPLMFGHAFDLWGVNAVFLLGTISALIALLLFYTHRHVNRKPQPQGDGTLRPAAR</sequence>
<evidence type="ECO:0000259" key="8">
    <source>
        <dbReference type="PROSITE" id="PS50850"/>
    </source>
</evidence>
<reference evidence="9 10" key="1">
    <citation type="submission" date="2018-05" db="EMBL/GenBank/DDBJ databases">
        <title>Genomic Encyclopedia of Type Strains, Phase III (KMG-III): the genomes of soil and plant-associated and newly described type strains.</title>
        <authorList>
            <person name="Whitman W."/>
        </authorList>
    </citation>
    <scope>NUCLEOTIDE SEQUENCE [LARGE SCALE GENOMIC DNA]</scope>
    <source>
        <strain evidence="9 10">CECT 5696</strain>
    </source>
</reference>
<dbReference type="GO" id="GO:0005886">
    <property type="term" value="C:plasma membrane"/>
    <property type="evidence" value="ECO:0007669"/>
    <property type="project" value="UniProtKB-SubCell"/>
</dbReference>
<evidence type="ECO:0000256" key="4">
    <source>
        <dbReference type="ARBA" id="ARBA00022692"/>
    </source>
</evidence>
<dbReference type="Pfam" id="PF07690">
    <property type="entry name" value="MFS_1"/>
    <property type="match status" value="1"/>
</dbReference>
<feature type="transmembrane region" description="Helical" evidence="7">
    <location>
        <begin position="80"/>
        <end position="99"/>
    </location>
</feature>
<dbReference type="Gene3D" id="1.20.1250.20">
    <property type="entry name" value="MFS general substrate transporter like domains"/>
    <property type="match status" value="1"/>
</dbReference>
<feature type="transmembrane region" description="Helical" evidence="7">
    <location>
        <begin position="251"/>
        <end position="269"/>
    </location>
</feature>
<dbReference type="PROSITE" id="PS50850">
    <property type="entry name" value="MFS"/>
    <property type="match status" value="1"/>
</dbReference>
<feature type="transmembrane region" description="Helical" evidence="7">
    <location>
        <begin position="194"/>
        <end position="212"/>
    </location>
</feature>
<feature type="transmembrane region" description="Helical" evidence="7">
    <location>
        <begin position="106"/>
        <end position="123"/>
    </location>
</feature>
<comment type="subcellular location">
    <subcellularLocation>
        <location evidence="1">Cell membrane</location>
        <topology evidence="1">Multi-pass membrane protein</topology>
    </subcellularLocation>
</comment>
<dbReference type="EMBL" id="QGTQ01000035">
    <property type="protein sequence ID" value="PWV92497.1"/>
    <property type="molecule type" value="Genomic_DNA"/>
</dbReference>
<protein>
    <submittedName>
        <fullName evidence="9">Putative MFS family arabinose efflux permease</fullName>
    </submittedName>
</protein>
<evidence type="ECO:0000256" key="6">
    <source>
        <dbReference type="ARBA" id="ARBA00023136"/>
    </source>
</evidence>
<evidence type="ECO:0000256" key="2">
    <source>
        <dbReference type="ARBA" id="ARBA00022448"/>
    </source>
</evidence>
<proteinExistence type="predicted"/>
<evidence type="ECO:0000256" key="1">
    <source>
        <dbReference type="ARBA" id="ARBA00004651"/>
    </source>
</evidence>
<evidence type="ECO:0000256" key="5">
    <source>
        <dbReference type="ARBA" id="ARBA00022989"/>
    </source>
</evidence>
<feature type="domain" description="Major facilitator superfamily (MFS) profile" evidence="8">
    <location>
        <begin position="15"/>
        <end position="432"/>
    </location>
</feature>
<dbReference type="Proteomes" id="UP000246635">
    <property type="component" value="Unassembled WGS sequence"/>
</dbReference>
<name>A0A2V2YH16_9BACL</name>
<evidence type="ECO:0000313" key="9">
    <source>
        <dbReference type="EMBL" id="PWV92497.1"/>
    </source>
</evidence>
<organism evidence="9 10">
    <name type="scientific">Paenibacillus cellulosilyticus</name>
    <dbReference type="NCBI Taxonomy" id="375489"/>
    <lineage>
        <taxon>Bacteria</taxon>
        <taxon>Bacillati</taxon>
        <taxon>Bacillota</taxon>
        <taxon>Bacilli</taxon>
        <taxon>Bacillales</taxon>
        <taxon>Paenibacillaceae</taxon>
        <taxon>Paenibacillus</taxon>
    </lineage>
</organism>
<dbReference type="SUPFAM" id="SSF103473">
    <property type="entry name" value="MFS general substrate transporter"/>
    <property type="match status" value="1"/>
</dbReference>
<dbReference type="InterPro" id="IPR050171">
    <property type="entry name" value="MFS_Transporters"/>
</dbReference>
<dbReference type="InterPro" id="IPR001958">
    <property type="entry name" value="Tet-R_TetA/multi-R_MdtG-like"/>
</dbReference>
<gene>
    <name evidence="9" type="ORF">DFQ01_13558</name>
</gene>
<feature type="transmembrane region" description="Helical" evidence="7">
    <location>
        <begin position="166"/>
        <end position="188"/>
    </location>
</feature>
<feature type="transmembrane region" description="Helical" evidence="7">
    <location>
        <begin position="403"/>
        <end position="425"/>
    </location>
</feature>
<evidence type="ECO:0000256" key="7">
    <source>
        <dbReference type="SAM" id="Phobius"/>
    </source>
</evidence>
<comment type="caution">
    <text evidence="9">The sequence shown here is derived from an EMBL/GenBank/DDBJ whole genome shotgun (WGS) entry which is preliminary data.</text>
</comment>
<accession>A0A2V2YH16</accession>
<keyword evidence="6 7" id="KW-0472">Membrane</keyword>
<feature type="transmembrane region" description="Helical" evidence="7">
    <location>
        <begin position="379"/>
        <end position="397"/>
    </location>
</feature>
<evidence type="ECO:0000256" key="3">
    <source>
        <dbReference type="ARBA" id="ARBA00022475"/>
    </source>
</evidence>
<keyword evidence="4 7" id="KW-0812">Transmembrane</keyword>
<keyword evidence="3" id="KW-1003">Cell membrane</keyword>
<dbReference type="PANTHER" id="PTHR23517">
    <property type="entry name" value="RESISTANCE PROTEIN MDTM, PUTATIVE-RELATED-RELATED"/>
    <property type="match status" value="1"/>
</dbReference>
<evidence type="ECO:0000313" key="10">
    <source>
        <dbReference type="Proteomes" id="UP000246635"/>
    </source>
</evidence>
<feature type="transmembrane region" description="Helical" evidence="7">
    <location>
        <begin position="40"/>
        <end position="60"/>
    </location>
</feature>
<dbReference type="PANTHER" id="PTHR23517:SF10">
    <property type="entry name" value="MAJOR FACILITATOR SUPERFAMILY (MFS) PROFILE DOMAIN-CONTAINING PROTEIN"/>
    <property type="match status" value="1"/>
</dbReference>
<dbReference type="GO" id="GO:0022857">
    <property type="term" value="F:transmembrane transporter activity"/>
    <property type="evidence" value="ECO:0007669"/>
    <property type="project" value="InterPro"/>
</dbReference>
<feature type="transmembrane region" description="Helical" evidence="7">
    <location>
        <begin position="320"/>
        <end position="338"/>
    </location>
</feature>
<dbReference type="InterPro" id="IPR020846">
    <property type="entry name" value="MFS_dom"/>
</dbReference>
<feature type="transmembrane region" description="Helical" evidence="7">
    <location>
        <begin position="289"/>
        <end position="308"/>
    </location>
</feature>
<feature type="transmembrane region" description="Helical" evidence="7">
    <location>
        <begin position="344"/>
        <end position="367"/>
    </location>
</feature>
<dbReference type="InterPro" id="IPR036259">
    <property type="entry name" value="MFS_trans_sf"/>
</dbReference>
<keyword evidence="10" id="KW-1185">Reference proteome</keyword>
<keyword evidence="5 7" id="KW-1133">Transmembrane helix</keyword>